<evidence type="ECO:0000256" key="14">
    <source>
        <dbReference type="PROSITE-ProRule" id="PRU00035"/>
    </source>
</evidence>
<evidence type="ECO:0000256" key="15">
    <source>
        <dbReference type="PROSITE-ProRule" id="PRU00203"/>
    </source>
</evidence>
<feature type="compositionally biased region" description="Polar residues" evidence="16">
    <location>
        <begin position="361"/>
        <end position="370"/>
    </location>
</feature>
<comment type="function">
    <text evidence="1">Acetyltransferase enzyme. Acetylates histones, giving a specific tag for transcriptional activation.</text>
</comment>
<dbReference type="PROSITE" id="PS00633">
    <property type="entry name" value="BROMODOMAIN_1"/>
    <property type="match status" value="1"/>
</dbReference>
<dbReference type="GO" id="GO:0045944">
    <property type="term" value="P:positive regulation of transcription by RNA polymerase II"/>
    <property type="evidence" value="ECO:0007669"/>
    <property type="project" value="TreeGrafter"/>
</dbReference>
<comment type="catalytic activity">
    <reaction evidence="13">
        <text>L-lysyl-[protein] + acetyl-CoA = N(6)-acetyl-L-lysyl-[protein] + CoA + H(+)</text>
        <dbReference type="Rhea" id="RHEA:45948"/>
        <dbReference type="Rhea" id="RHEA-COMP:9752"/>
        <dbReference type="Rhea" id="RHEA-COMP:10731"/>
        <dbReference type="ChEBI" id="CHEBI:15378"/>
        <dbReference type="ChEBI" id="CHEBI:29969"/>
        <dbReference type="ChEBI" id="CHEBI:57287"/>
        <dbReference type="ChEBI" id="CHEBI:57288"/>
        <dbReference type="ChEBI" id="CHEBI:61930"/>
        <dbReference type="EC" id="2.3.1.48"/>
    </reaction>
</comment>
<evidence type="ECO:0000259" key="17">
    <source>
        <dbReference type="PROSITE" id="PS50014"/>
    </source>
</evidence>
<dbReference type="GO" id="GO:0004402">
    <property type="term" value="F:histone acetyltransferase activity"/>
    <property type="evidence" value="ECO:0007669"/>
    <property type="project" value="InterPro"/>
</dbReference>
<dbReference type="InterPro" id="IPR013083">
    <property type="entry name" value="Znf_RING/FYVE/PHD"/>
</dbReference>
<dbReference type="Pfam" id="PF00439">
    <property type="entry name" value="Bromodomain"/>
    <property type="match status" value="1"/>
</dbReference>
<dbReference type="EC" id="2.3.1.48" evidence="3"/>
<evidence type="ECO:0000256" key="4">
    <source>
        <dbReference type="ARBA" id="ARBA00022679"/>
    </source>
</evidence>
<evidence type="ECO:0000259" key="18">
    <source>
        <dbReference type="PROSITE" id="PS50134"/>
    </source>
</evidence>
<dbReference type="PROSITE" id="PS50134">
    <property type="entry name" value="ZF_TAZ"/>
    <property type="match status" value="2"/>
</dbReference>
<gene>
    <name evidence="19" type="ORF">L596_024343</name>
</gene>
<dbReference type="EMBL" id="AZBU02000008">
    <property type="protein sequence ID" value="TKR68349.1"/>
    <property type="molecule type" value="Genomic_DNA"/>
</dbReference>
<dbReference type="InterPro" id="IPR013178">
    <property type="entry name" value="Histone_AcTrfase_Rtt109/CBP"/>
</dbReference>
<feature type="region of interest" description="Disordered" evidence="16">
    <location>
        <begin position="361"/>
        <end position="385"/>
    </location>
</feature>
<dbReference type="GO" id="GO:0005634">
    <property type="term" value="C:nucleus"/>
    <property type="evidence" value="ECO:0007669"/>
    <property type="project" value="UniProtKB-SubCell"/>
</dbReference>
<dbReference type="PROSITE" id="PS50014">
    <property type="entry name" value="BROMODOMAIN_2"/>
    <property type="match status" value="1"/>
</dbReference>
<sequence>MSVHVKCRIIKEHLLVLLHTYKCLDLDNEPAKRKEPCRLPHCVTFKTLFTHIILACKGDSPASCPEPHCKTSRLIISHWRNCSNPCCSICDTFSYLAAVEGCKKEDLLPEVPYWRITKKTNEARSKEKLKAGGSKANGSLKANGIHKTNGAPRPVVASPKMTPTVSFKTRLTLSPKGSCSKGLFPATERQFTAKELKTHLRPVWMILHKASESAHIRKPVDYFATPEYYEVIKLPMDLSMVLRKLEEGVYKNPWEFCVDVYLVFDNAWRYHDEKSKTYKNTNKLHEMFIEEVNPAMRALGYCCGERVPAYPPGPNEFEPLEQCTSCRRRWHTSCTAKASSAEPDSEGFQCGNCREGINTESAGAGVSSTRALEDEDEEEAEPVATASNWREEQLRRCVSTLVHAANCKVHGCDMNCCTKMKDVIVHNSTCREQENACYQCKQLIVLSIRHSKECSNRSCQVPYCVSLRTKFHEQPAYGRRMARRTGVFVTGRRG</sequence>
<protein>
    <recommendedName>
        <fullName evidence="3">histone acetyltransferase</fullName>
        <ecNumber evidence="3">2.3.1.48</ecNumber>
    </recommendedName>
</protein>
<keyword evidence="4" id="KW-0808">Transferase</keyword>
<dbReference type="InterPro" id="IPR011011">
    <property type="entry name" value="Znf_FYVE_PHD"/>
</dbReference>
<feature type="zinc finger region" description="TAZ-type" evidence="15">
    <location>
        <begin position="387"/>
        <end position="467"/>
    </location>
</feature>
<evidence type="ECO:0000256" key="13">
    <source>
        <dbReference type="ARBA" id="ARBA00048017"/>
    </source>
</evidence>
<keyword evidence="11" id="KW-0804">Transcription</keyword>
<dbReference type="AlphaFoldDB" id="A0A4U5MGG8"/>
<feature type="zinc finger region" description="TAZ-type" evidence="15">
    <location>
        <begin position="3"/>
        <end position="93"/>
    </location>
</feature>
<organism evidence="19 20">
    <name type="scientific">Steinernema carpocapsae</name>
    <name type="common">Entomopathogenic nematode</name>
    <dbReference type="NCBI Taxonomy" id="34508"/>
    <lineage>
        <taxon>Eukaryota</taxon>
        <taxon>Metazoa</taxon>
        <taxon>Ecdysozoa</taxon>
        <taxon>Nematoda</taxon>
        <taxon>Chromadorea</taxon>
        <taxon>Rhabditida</taxon>
        <taxon>Tylenchina</taxon>
        <taxon>Panagrolaimomorpha</taxon>
        <taxon>Strongyloidoidea</taxon>
        <taxon>Steinernematidae</taxon>
        <taxon>Steinernema</taxon>
    </lineage>
</organism>
<dbReference type="STRING" id="34508.A0A4U5MGG8"/>
<evidence type="ECO:0000313" key="20">
    <source>
        <dbReference type="Proteomes" id="UP000298663"/>
    </source>
</evidence>
<dbReference type="SUPFAM" id="SSF57903">
    <property type="entry name" value="FYVE/PHD zinc finger"/>
    <property type="match status" value="1"/>
</dbReference>
<dbReference type="GO" id="GO:0008270">
    <property type="term" value="F:zinc ion binding"/>
    <property type="evidence" value="ECO:0007669"/>
    <property type="project" value="UniProtKB-KW"/>
</dbReference>
<feature type="domain" description="TAZ-type" evidence="18">
    <location>
        <begin position="3"/>
        <end position="93"/>
    </location>
</feature>
<reference evidence="19 20" key="2">
    <citation type="journal article" date="2019" name="G3 (Bethesda)">
        <title>Hybrid Assembly of the Genome of the Entomopathogenic Nematode Steinernema carpocapsae Identifies the X-Chromosome.</title>
        <authorList>
            <person name="Serra L."/>
            <person name="Macchietto M."/>
            <person name="Macias-Munoz A."/>
            <person name="McGill C.J."/>
            <person name="Rodriguez I.M."/>
            <person name="Rodriguez B."/>
            <person name="Murad R."/>
            <person name="Mortazavi A."/>
        </authorList>
    </citation>
    <scope>NUCLEOTIDE SEQUENCE [LARGE SCALE GENOMIC DNA]</scope>
    <source>
        <strain evidence="19 20">ALL</strain>
    </source>
</reference>
<evidence type="ECO:0000256" key="7">
    <source>
        <dbReference type="ARBA" id="ARBA00022833"/>
    </source>
</evidence>
<keyword evidence="9" id="KW-0805">Transcription regulation</keyword>
<evidence type="ECO:0000256" key="6">
    <source>
        <dbReference type="ARBA" id="ARBA00022771"/>
    </source>
</evidence>
<dbReference type="InterPro" id="IPR000197">
    <property type="entry name" value="Znf_TAZ"/>
</dbReference>
<evidence type="ECO:0000256" key="16">
    <source>
        <dbReference type="SAM" id="MobiDB-lite"/>
    </source>
</evidence>
<dbReference type="GO" id="GO:0005667">
    <property type="term" value="C:transcription regulator complex"/>
    <property type="evidence" value="ECO:0007669"/>
    <property type="project" value="TreeGrafter"/>
</dbReference>
<accession>A0A4U5MGG8</accession>
<evidence type="ECO:0000313" key="19">
    <source>
        <dbReference type="EMBL" id="TKR68349.1"/>
    </source>
</evidence>
<feature type="region of interest" description="Disordered" evidence="16">
    <location>
        <begin position="125"/>
        <end position="159"/>
    </location>
</feature>
<dbReference type="SUPFAM" id="SSF57933">
    <property type="entry name" value="TAZ domain"/>
    <property type="match status" value="2"/>
</dbReference>
<feature type="domain" description="Bromo" evidence="17">
    <location>
        <begin position="208"/>
        <end position="278"/>
    </location>
</feature>
<dbReference type="PRINTS" id="PR00503">
    <property type="entry name" value="BROMODOMAIN"/>
</dbReference>
<evidence type="ECO:0000256" key="2">
    <source>
        <dbReference type="ARBA" id="ARBA00004123"/>
    </source>
</evidence>
<keyword evidence="20" id="KW-1185">Reference proteome</keyword>
<dbReference type="OrthoDB" id="899at2759"/>
<comment type="subcellular location">
    <subcellularLocation>
        <location evidence="2">Nucleus</location>
    </subcellularLocation>
</comment>
<dbReference type="Gene3D" id="3.30.40.10">
    <property type="entry name" value="Zinc/RING finger domain, C3HC4 (zinc finger)"/>
    <property type="match status" value="1"/>
</dbReference>
<evidence type="ECO:0000256" key="11">
    <source>
        <dbReference type="ARBA" id="ARBA00023163"/>
    </source>
</evidence>
<dbReference type="GO" id="GO:0000123">
    <property type="term" value="C:histone acetyltransferase complex"/>
    <property type="evidence" value="ECO:0007669"/>
    <property type="project" value="TreeGrafter"/>
</dbReference>
<feature type="domain" description="TAZ-type" evidence="18">
    <location>
        <begin position="387"/>
        <end position="467"/>
    </location>
</feature>
<dbReference type="Pfam" id="PF02135">
    <property type="entry name" value="zf-TAZ"/>
    <property type="match status" value="2"/>
</dbReference>
<dbReference type="Proteomes" id="UP000298663">
    <property type="component" value="Unassembled WGS sequence"/>
</dbReference>
<evidence type="ECO:0000256" key="8">
    <source>
        <dbReference type="ARBA" id="ARBA00022853"/>
    </source>
</evidence>
<keyword evidence="6 15" id="KW-0863">Zinc-finger</keyword>
<dbReference type="InterPro" id="IPR001487">
    <property type="entry name" value="Bromodomain"/>
</dbReference>
<evidence type="ECO:0000256" key="3">
    <source>
        <dbReference type="ARBA" id="ARBA00013184"/>
    </source>
</evidence>
<keyword evidence="10 14" id="KW-0103">Bromodomain</keyword>
<keyword evidence="7 15" id="KW-0862">Zinc</keyword>
<dbReference type="Gene3D" id="1.20.920.10">
    <property type="entry name" value="Bromodomain-like"/>
    <property type="match status" value="1"/>
</dbReference>
<dbReference type="InterPro" id="IPR036427">
    <property type="entry name" value="Bromodomain-like_sf"/>
</dbReference>
<dbReference type="PANTHER" id="PTHR13808">
    <property type="entry name" value="CBP/P300-RELATED"/>
    <property type="match status" value="1"/>
</dbReference>
<evidence type="ECO:0000256" key="10">
    <source>
        <dbReference type="ARBA" id="ARBA00023117"/>
    </source>
</evidence>
<dbReference type="InterPro" id="IPR018359">
    <property type="entry name" value="Bromodomain_CS"/>
</dbReference>
<dbReference type="SMART" id="SM00551">
    <property type="entry name" value="ZnF_TAZ"/>
    <property type="match status" value="2"/>
</dbReference>
<name>A0A4U5MGG8_STECR</name>
<dbReference type="SMART" id="SM00297">
    <property type="entry name" value="BROMO"/>
    <property type="match status" value="1"/>
</dbReference>
<comment type="caution">
    <text evidence="19">The sequence shown here is derived from an EMBL/GenBank/DDBJ whole genome shotgun (WGS) entry which is preliminary data.</text>
</comment>
<evidence type="ECO:0000256" key="9">
    <source>
        <dbReference type="ARBA" id="ARBA00023015"/>
    </source>
</evidence>
<dbReference type="Gene3D" id="1.20.1020.10">
    <property type="entry name" value="TAZ domain"/>
    <property type="match status" value="2"/>
</dbReference>
<keyword evidence="12" id="KW-0539">Nucleus</keyword>
<dbReference type="SUPFAM" id="SSF47370">
    <property type="entry name" value="Bromodomain"/>
    <property type="match status" value="1"/>
</dbReference>
<keyword evidence="8" id="KW-0156">Chromatin regulator</keyword>
<reference evidence="19 20" key="1">
    <citation type="journal article" date="2015" name="Genome Biol.">
        <title>Comparative genomics of Steinernema reveals deeply conserved gene regulatory networks.</title>
        <authorList>
            <person name="Dillman A.R."/>
            <person name="Macchietto M."/>
            <person name="Porter C.F."/>
            <person name="Rogers A."/>
            <person name="Williams B."/>
            <person name="Antoshechkin I."/>
            <person name="Lee M.M."/>
            <person name="Goodwin Z."/>
            <person name="Lu X."/>
            <person name="Lewis E.E."/>
            <person name="Goodrich-Blair H."/>
            <person name="Stock S.P."/>
            <person name="Adams B.J."/>
            <person name="Sternberg P.W."/>
            <person name="Mortazavi A."/>
        </authorList>
    </citation>
    <scope>NUCLEOTIDE SEQUENCE [LARGE SCALE GENOMIC DNA]</scope>
    <source>
        <strain evidence="19 20">ALL</strain>
    </source>
</reference>
<keyword evidence="5 15" id="KW-0479">Metal-binding</keyword>
<evidence type="ECO:0000256" key="12">
    <source>
        <dbReference type="ARBA" id="ARBA00023242"/>
    </source>
</evidence>
<evidence type="ECO:0000256" key="5">
    <source>
        <dbReference type="ARBA" id="ARBA00022723"/>
    </source>
</evidence>
<evidence type="ECO:0000256" key="1">
    <source>
        <dbReference type="ARBA" id="ARBA00002581"/>
    </source>
</evidence>
<dbReference type="InterPro" id="IPR035898">
    <property type="entry name" value="TAZ_dom_sf"/>
</dbReference>
<dbReference type="GO" id="GO:0031490">
    <property type="term" value="F:chromatin DNA binding"/>
    <property type="evidence" value="ECO:0007669"/>
    <property type="project" value="TreeGrafter"/>
</dbReference>
<proteinExistence type="predicted"/>
<dbReference type="GO" id="GO:0003713">
    <property type="term" value="F:transcription coactivator activity"/>
    <property type="evidence" value="ECO:0007669"/>
    <property type="project" value="TreeGrafter"/>
</dbReference>
<dbReference type="PANTHER" id="PTHR13808:SF1">
    <property type="entry name" value="HISTONE ACETYLTRANSFERASE"/>
    <property type="match status" value="1"/>
</dbReference>